<dbReference type="OrthoDB" id="8985337at2"/>
<dbReference type="InterPro" id="IPR036188">
    <property type="entry name" value="FAD/NAD-bd_sf"/>
</dbReference>
<keyword evidence="1" id="KW-0560">Oxidoreductase</keyword>
<dbReference type="Proteomes" id="UP000268908">
    <property type="component" value="Unassembled WGS sequence"/>
</dbReference>
<evidence type="ECO:0000256" key="1">
    <source>
        <dbReference type="ARBA" id="ARBA00023002"/>
    </source>
</evidence>
<protein>
    <submittedName>
        <fullName evidence="4">2-polyprenyl-6-methoxyphenol hydroxylase-like FAD-dependent oxidoreductase</fullName>
    </submittedName>
</protein>
<dbReference type="PANTHER" id="PTHR43476:SF4">
    <property type="entry name" value="BLR0106 PROTEIN"/>
    <property type="match status" value="1"/>
</dbReference>
<accession>A0A497XJK8</accession>
<dbReference type="GO" id="GO:0071949">
    <property type="term" value="F:FAD binding"/>
    <property type="evidence" value="ECO:0007669"/>
    <property type="project" value="InterPro"/>
</dbReference>
<dbReference type="Pfam" id="PF01494">
    <property type="entry name" value="FAD_binding_3"/>
    <property type="match status" value="1"/>
</dbReference>
<keyword evidence="2" id="KW-0520">NAD</keyword>
<evidence type="ECO:0000256" key="2">
    <source>
        <dbReference type="ARBA" id="ARBA00023027"/>
    </source>
</evidence>
<evidence type="ECO:0000259" key="3">
    <source>
        <dbReference type="Pfam" id="PF01494"/>
    </source>
</evidence>
<reference evidence="4 5" key="1">
    <citation type="submission" date="2018-10" db="EMBL/GenBank/DDBJ databases">
        <title>Genomic Encyclopedia of Type Strains, Phase IV (KMG-IV): sequencing the most valuable type-strain genomes for metagenomic binning, comparative biology and taxonomic classification.</title>
        <authorList>
            <person name="Goeker M."/>
        </authorList>
    </citation>
    <scope>NUCLEOTIDE SEQUENCE [LARGE SCALE GENOMIC DNA]</scope>
    <source>
        <strain evidence="4 5">DSM 26916</strain>
    </source>
</reference>
<evidence type="ECO:0000313" key="4">
    <source>
        <dbReference type="EMBL" id="RLJ67567.1"/>
    </source>
</evidence>
<sequence length="381" mass="42793">MRIACLGGGPAGLYFAILAKRADPTREIEVVERHRPEDSFGRGIVFSDRALETLRQADPPSHAEITRNFRHWSDIDIHFKGERITAHGHGFSGIARASLIRILQARAEALGVKVSNGSEFTDPSPWDDRDLVVGADGIRSAVRRSREARFEPVVRESRNRYLWLGSTRRFDAFTFAFRETAHGWFNLHGYRYDERTSSCIVETPETVWQAAGLADMGYEESLAYAEQLFADVLEGEPLIGNSQRFDHPSGWQRFAGIRCRRWWDGHTVLIGDAAHTAHFSIGSGTRLAMEDAIELARCLSRDNGDLASALARFQAVREPLALRALETGFRRMEWFEDIAAHAHLAPDAFAVALLTSSGRLDLEELRRRDPQLMGSFSATAR</sequence>
<evidence type="ECO:0000313" key="5">
    <source>
        <dbReference type="Proteomes" id="UP000268908"/>
    </source>
</evidence>
<dbReference type="SUPFAM" id="SSF51905">
    <property type="entry name" value="FAD/NAD(P)-binding domain"/>
    <property type="match status" value="1"/>
</dbReference>
<comment type="caution">
    <text evidence="4">The sequence shown here is derived from an EMBL/GenBank/DDBJ whole genome shotgun (WGS) entry which is preliminary data.</text>
</comment>
<dbReference type="PRINTS" id="PR00420">
    <property type="entry name" value="RNGMNOXGNASE"/>
</dbReference>
<keyword evidence="5" id="KW-1185">Reference proteome</keyword>
<dbReference type="GO" id="GO:0016491">
    <property type="term" value="F:oxidoreductase activity"/>
    <property type="evidence" value="ECO:0007669"/>
    <property type="project" value="UniProtKB-KW"/>
</dbReference>
<gene>
    <name evidence="4" type="ORF">DFR35_0114</name>
</gene>
<dbReference type="RefSeq" id="WP_121239548.1">
    <property type="nucleotide sequence ID" value="NZ_BHVV01000001.1"/>
</dbReference>
<proteinExistence type="predicted"/>
<dbReference type="EMBL" id="RCCI01000004">
    <property type="protein sequence ID" value="RLJ67567.1"/>
    <property type="molecule type" value="Genomic_DNA"/>
</dbReference>
<organism evidence="4 5">
    <name type="scientific">Sulfurisoma sediminicola</name>
    <dbReference type="NCBI Taxonomy" id="1381557"/>
    <lineage>
        <taxon>Bacteria</taxon>
        <taxon>Pseudomonadati</taxon>
        <taxon>Pseudomonadota</taxon>
        <taxon>Betaproteobacteria</taxon>
        <taxon>Nitrosomonadales</taxon>
        <taxon>Sterolibacteriaceae</taxon>
        <taxon>Sulfurisoma</taxon>
    </lineage>
</organism>
<dbReference type="PANTHER" id="PTHR43476">
    <property type="entry name" value="3-(3-HYDROXY-PHENYL)PROPIONATE/3-HYDROXYCINNAMIC ACID HYDROXYLASE"/>
    <property type="match status" value="1"/>
</dbReference>
<dbReference type="InterPro" id="IPR002938">
    <property type="entry name" value="FAD-bd"/>
</dbReference>
<dbReference type="Gene3D" id="3.30.9.20">
    <property type="match status" value="1"/>
</dbReference>
<feature type="domain" description="FAD-binding" evidence="3">
    <location>
        <begin position="130"/>
        <end position="300"/>
    </location>
</feature>
<dbReference type="AlphaFoldDB" id="A0A497XJK8"/>
<dbReference type="Gene3D" id="3.50.50.60">
    <property type="entry name" value="FAD/NAD(P)-binding domain"/>
    <property type="match status" value="1"/>
</dbReference>
<name>A0A497XJK8_9PROT</name>
<dbReference type="InterPro" id="IPR050631">
    <property type="entry name" value="PheA/TfdB_FAD_monoxygenase"/>
</dbReference>